<proteinExistence type="predicted"/>
<name>A0AC34QKA9_9BILA</name>
<protein>
    <submittedName>
        <fullName evidence="2">Uncharacterized protein</fullName>
    </submittedName>
</protein>
<organism evidence="1 2">
    <name type="scientific">Panagrolaimus sp. JU765</name>
    <dbReference type="NCBI Taxonomy" id="591449"/>
    <lineage>
        <taxon>Eukaryota</taxon>
        <taxon>Metazoa</taxon>
        <taxon>Ecdysozoa</taxon>
        <taxon>Nematoda</taxon>
        <taxon>Chromadorea</taxon>
        <taxon>Rhabditida</taxon>
        <taxon>Tylenchina</taxon>
        <taxon>Panagrolaimomorpha</taxon>
        <taxon>Panagrolaimoidea</taxon>
        <taxon>Panagrolaimidae</taxon>
        <taxon>Panagrolaimus</taxon>
    </lineage>
</organism>
<dbReference type="WBParaSite" id="JU765_v2.g17078.t1">
    <property type="protein sequence ID" value="JU765_v2.g17078.t1"/>
    <property type="gene ID" value="JU765_v2.g17078"/>
</dbReference>
<accession>A0AC34QKA9</accession>
<dbReference type="Proteomes" id="UP000887576">
    <property type="component" value="Unplaced"/>
</dbReference>
<evidence type="ECO:0000313" key="1">
    <source>
        <dbReference type="Proteomes" id="UP000887576"/>
    </source>
</evidence>
<reference evidence="2" key="1">
    <citation type="submission" date="2022-11" db="UniProtKB">
        <authorList>
            <consortium name="WormBaseParasite"/>
        </authorList>
    </citation>
    <scope>IDENTIFICATION</scope>
</reference>
<evidence type="ECO:0000313" key="2">
    <source>
        <dbReference type="WBParaSite" id="JU765_v2.g17078.t1"/>
    </source>
</evidence>
<sequence length="156" mass="18577">MAELLFKPICHLVDLKIIEASDNVENVFEYLEAKIRSNVITRRAVQLRVDTIQDSVTLDLVRGNLSFYLQNGNDVDINCYKQFYLFIKIQRLNYQFGVAIEIPKPFVNDFLPFYKILKSVLLRCREPIRRCQTPRIKDVSYIFENPLKRRKCFFFE</sequence>